<evidence type="ECO:0000313" key="2">
    <source>
        <dbReference type="EMBL" id="TWT85175.1"/>
    </source>
</evidence>
<gene>
    <name evidence="2" type="ORF">CA13_66570</name>
</gene>
<feature type="compositionally biased region" description="Polar residues" evidence="1">
    <location>
        <begin position="1"/>
        <end position="12"/>
    </location>
</feature>
<protein>
    <submittedName>
        <fullName evidence="2">Uncharacterized protein</fullName>
    </submittedName>
</protein>
<accession>A0A5C5ZDC3</accession>
<organism evidence="2 3">
    <name type="scientific">Novipirellula herctigrandis</name>
    <dbReference type="NCBI Taxonomy" id="2527986"/>
    <lineage>
        <taxon>Bacteria</taxon>
        <taxon>Pseudomonadati</taxon>
        <taxon>Planctomycetota</taxon>
        <taxon>Planctomycetia</taxon>
        <taxon>Pirellulales</taxon>
        <taxon>Pirellulaceae</taxon>
        <taxon>Novipirellula</taxon>
    </lineage>
</organism>
<sequence length="160" mass="17726">MVNIGGRSNASLRSKARPSKPMVTGDCSRKPSGRSVVEQRMSPEHADGRCEEARASHQEIGRSNQKNCPREWFVGHIVHRHQPQASVVTPRPNTSIPIVVDRITSRITRSPRAILHFKNHDSATRRASDGYPPSSGSGLEFTSPAFFRDKTRSNASRTLS</sequence>
<proteinExistence type="predicted"/>
<name>A0A5C5ZDC3_9BACT</name>
<keyword evidence="3" id="KW-1185">Reference proteome</keyword>
<feature type="region of interest" description="Disordered" evidence="1">
    <location>
        <begin position="1"/>
        <end position="64"/>
    </location>
</feature>
<reference evidence="2 3" key="1">
    <citation type="submission" date="2019-02" db="EMBL/GenBank/DDBJ databases">
        <title>Deep-cultivation of Planctomycetes and their phenomic and genomic characterization uncovers novel biology.</title>
        <authorList>
            <person name="Wiegand S."/>
            <person name="Jogler M."/>
            <person name="Boedeker C."/>
            <person name="Pinto D."/>
            <person name="Vollmers J."/>
            <person name="Rivas-Marin E."/>
            <person name="Kohn T."/>
            <person name="Peeters S.H."/>
            <person name="Heuer A."/>
            <person name="Rast P."/>
            <person name="Oberbeckmann S."/>
            <person name="Bunk B."/>
            <person name="Jeske O."/>
            <person name="Meyerdierks A."/>
            <person name="Storesund J.E."/>
            <person name="Kallscheuer N."/>
            <person name="Luecker S."/>
            <person name="Lage O.M."/>
            <person name="Pohl T."/>
            <person name="Merkel B.J."/>
            <person name="Hornburger P."/>
            <person name="Mueller R.-W."/>
            <person name="Bruemmer F."/>
            <person name="Labrenz M."/>
            <person name="Spormann A.M."/>
            <person name="Op Den Camp H."/>
            <person name="Overmann J."/>
            <person name="Amann R."/>
            <person name="Jetten M.S.M."/>
            <person name="Mascher T."/>
            <person name="Medema M.H."/>
            <person name="Devos D.P."/>
            <person name="Kaster A.-K."/>
            <person name="Ovreas L."/>
            <person name="Rohde M."/>
            <person name="Galperin M.Y."/>
            <person name="Jogler C."/>
        </authorList>
    </citation>
    <scope>NUCLEOTIDE SEQUENCE [LARGE SCALE GENOMIC DNA]</scope>
    <source>
        <strain evidence="2 3">CA13</strain>
    </source>
</reference>
<comment type="caution">
    <text evidence="2">The sequence shown here is derived from an EMBL/GenBank/DDBJ whole genome shotgun (WGS) entry which is preliminary data.</text>
</comment>
<feature type="region of interest" description="Disordered" evidence="1">
    <location>
        <begin position="116"/>
        <end position="160"/>
    </location>
</feature>
<feature type="compositionally biased region" description="Basic and acidic residues" evidence="1">
    <location>
        <begin position="118"/>
        <end position="128"/>
    </location>
</feature>
<dbReference type="AlphaFoldDB" id="A0A5C5ZDC3"/>
<evidence type="ECO:0000313" key="3">
    <source>
        <dbReference type="Proteomes" id="UP000315010"/>
    </source>
</evidence>
<feature type="compositionally biased region" description="Basic and acidic residues" evidence="1">
    <location>
        <begin position="41"/>
        <end position="60"/>
    </location>
</feature>
<dbReference type="EMBL" id="SJPJ01000001">
    <property type="protein sequence ID" value="TWT85175.1"/>
    <property type="molecule type" value="Genomic_DNA"/>
</dbReference>
<dbReference type="Proteomes" id="UP000315010">
    <property type="component" value="Unassembled WGS sequence"/>
</dbReference>
<evidence type="ECO:0000256" key="1">
    <source>
        <dbReference type="SAM" id="MobiDB-lite"/>
    </source>
</evidence>